<dbReference type="AlphaFoldDB" id="A0A2N0BQ93"/>
<feature type="compositionally biased region" description="Polar residues" evidence="1">
    <location>
        <begin position="28"/>
        <end position="38"/>
    </location>
</feature>
<evidence type="ECO:0000313" key="2">
    <source>
        <dbReference type="EMBL" id="PJZ91747.1"/>
    </source>
</evidence>
<sequence length="59" mass="6444">MWYLLRILRKNSPLPAPLDSVARVPAKNPSSQTWSDTPEIQEISDTVGIPKPLLTSASG</sequence>
<evidence type="ECO:0000256" key="1">
    <source>
        <dbReference type="SAM" id="MobiDB-lite"/>
    </source>
</evidence>
<feature type="region of interest" description="Disordered" evidence="1">
    <location>
        <begin position="23"/>
        <end position="42"/>
    </location>
</feature>
<proteinExistence type="predicted"/>
<organism evidence="2">
    <name type="scientific">Leptospira ellisii</name>
    <dbReference type="NCBI Taxonomy" id="2023197"/>
    <lineage>
        <taxon>Bacteria</taxon>
        <taxon>Pseudomonadati</taxon>
        <taxon>Spirochaetota</taxon>
        <taxon>Spirochaetia</taxon>
        <taxon>Leptospirales</taxon>
        <taxon>Leptospiraceae</taxon>
        <taxon>Leptospira</taxon>
    </lineage>
</organism>
<comment type="caution">
    <text evidence="2">The sequence shown here is derived from an EMBL/GenBank/DDBJ whole genome shotgun (WGS) entry which is preliminary data.</text>
</comment>
<dbReference type="EMBL" id="NPEF01000222">
    <property type="protein sequence ID" value="PJZ91747.1"/>
    <property type="molecule type" value="Genomic_DNA"/>
</dbReference>
<name>A0A2N0BQ93_9LEPT</name>
<protein>
    <submittedName>
        <fullName evidence="2">Uncharacterized protein</fullName>
    </submittedName>
</protein>
<accession>A0A2N0B5C4</accession>
<gene>
    <name evidence="2" type="ORF">CH379_16945</name>
</gene>
<reference evidence="2" key="1">
    <citation type="submission" date="2017-07" db="EMBL/GenBank/DDBJ databases">
        <title>Leptospira spp. isolated from tropical soils.</title>
        <authorList>
            <person name="Thibeaux R."/>
            <person name="Iraola G."/>
            <person name="Ferres I."/>
            <person name="Bierque E."/>
            <person name="Girault D."/>
            <person name="Soupe-Gilbert M.-E."/>
            <person name="Picardeau M."/>
            <person name="Goarant C."/>
        </authorList>
    </citation>
    <scope>NUCLEOTIDE SEQUENCE [LARGE SCALE GENOMIC DNA]</scope>
    <source>
        <strain evidence="2">ATI7-C-A5</strain>
    </source>
</reference>
<accession>A0A2N0BQ93</accession>